<dbReference type="InterPro" id="IPR020610">
    <property type="entry name" value="Thiolase_AS"/>
</dbReference>
<keyword evidence="4 7" id="KW-0012">Acyltransferase</keyword>
<dbReference type="Proteomes" id="UP000296883">
    <property type="component" value="Chromosome"/>
</dbReference>
<dbReference type="PIRSF" id="PIRSF000429">
    <property type="entry name" value="Ac-CoA_Ac_transf"/>
    <property type="match status" value="1"/>
</dbReference>
<dbReference type="InterPro" id="IPR020617">
    <property type="entry name" value="Thiolase_C"/>
</dbReference>
<evidence type="ECO:0000256" key="6">
    <source>
        <dbReference type="PIRSR" id="PIRSR000429-1"/>
    </source>
</evidence>
<dbReference type="InterPro" id="IPR002155">
    <property type="entry name" value="Thiolase"/>
</dbReference>
<dbReference type="PANTHER" id="PTHR18919">
    <property type="entry name" value="ACETYL-COA C-ACYLTRANSFERASE"/>
    <property type="match status" value="1"/>
</dbReference>
<dbReference type="Gene3D" id="3.40.47.10">
    <property type="match status" value="2"/>
</dbReference>
<dbReference type="EMBL" id="CP038865">
    <property type="protein sequence ID" value="QCA28838.1"/>
    <property type="molecule type" value="Genomic_DNA"/>
</dbReference>
<evidence type="ECO:0000313" key="13">
    <source>
        <dbReference type="Proteomes" id="UP000297725"/>
    </source>
</evidence>
<keyword evidence="3 7" id="KW-0808">Transferase</keyword>
<evidence type="ECO:0000313" key="10">
    <source>
        <dbReference type="EMBL" id="QCA28838.1"/>
    </source>
</evidence>
<dbReference type="PANTHER" id="PTHR18919:SF107">
    <property type="entry name" value="ACETYL-COA ACETYLTRANSFERASE, CYTOSOLIC"/>
    <property type="match status" value="1"/>
</dbReference>
<evidence type="ECO:0000256" key="7">
    <source>
        <dbReference type="RuleBase" id="RU003557"/>
    </source>
</evidence>
<dbReference type="PROSITE" id="PS00737">
    <property type="entry name" value="THIOLASE_2"/>
    <property type="match status" value="1"/>
</dbReference>
<comment type="similarity">
    <text evidence="1 7">Belongs to the thiolase-like superfamily. Thiolase family.</text>
</comment>
<protein>
    <recommendedName>
        <fullName evidence="2">acetyl-CoA C-acetyltransferase</fullName>
        <ecNumber evidence="2">2.3.1.9</ecNumber>
    </recommendedName>
    <alternativeName>
        <fullName evidence="5">Acetoacetyl-CoA thiolase</fullName>
    </alternativeName>
</protein>
<dbReference type="Pfam" id="PF00108">
    <property type="entry name" value="Thiolase_N"/>
    <property type="match status" value="1"/>
</dbReference>
<feature type="active site" description="Proton acceptor" evidence="6">
    <location>
        <position position="349"/>
    </location>
</feature>
<feature type="active site" description="Acyl-thioester intermediate" evidence="6">
    <location>
        <position position="88"/>
    </location>
</feature>
<evidence type="ECO:0000313" key="11">
    <source>
        <dbReference type="EMBL" id="TFZ43455.1"/>
    </source>
</evidence>
<reference evidence="10 12" key="2">
    <citation type="journal article" date="2020" name="Int. J. Syst. Evol. Microbiol.">
        <title>Vagococcus xieshaowenii sp. nov., isolated from snow finch (Montifringilla taczanowskii) cloacal content.</title>
        <authorList>
            <person name="Ge Y."/>
            <person name="Yang J."/>
            <person name="Lai X.H."/>
            <person name="Zhang G."/>
            <person name="Jin D."/>
            <person name="Lu S."/>
            <person name="Wang B."/>
            <person name="Huang Y."/>
            <person name="Huang Y."/>
            <person name="Ren Z."/>
            <person name="Zhang X."/>
            <person name="Xu J."/>
        </authorList>
    </citation>
    <scope>NUCLEOTIDE SEQUENCE [LARGE SCALE GENOMIC DNA]</scope>
    <source>
        <strain evidence="10">Personal::cf-49</strain>
        <strain evidence="12">personal::cf-49</strain>
    </source>
</reference>
<accession>A0AAJ5JMH2</accession>
<dbReference type="EMBL" id="SRHU01000001">
    <property type="protein sequence ID" value="TFZ43455.1"/>
    <property type="molecule type" value="Genomic_DNA"/>
</dbReference>
<dbReference type="RefSeq" id="WP_135253300.1">
    <property type="nucleotide sequence ID" value="NZ_CP038865.1"/>
</dbReference>
<dbReference type="InterPro" id="IPR020613">
    <property type="entry name" value="Thiolase_CS"/>
</dbReference>
<evidence type="ECO:0000256" key="4">
    <source>
        <dbReference type="ARBA" id="ARBA00023315"/>
    </source>
</evidence>
<evidence type="ECO:0000259" key="8">
    <source>
        <dbReference type="Pfam" id="PF00108"/>
    </source>
</evidence>
<dbReference type="InterPro" id="IPR020616">
    <property type="entry name" value="Thiolase_N"/>
</dbReference>
<evidence type="ECO:0000256" key="3">
    <source>
        <dbReference type="ARBA" id="ARBA00022679"/>
    </source>
</evidence>
<sequence length="393" mass="41272">MKNVVIVAAQRTPIGKFGGALANVSAVDLGIVAGKSAIEKAKLKPEQIDEVIIGNVLSAGLGQNVARQIALGLAVPEDSTAFTVNMVCGSGMKAIILGAQSIQTGQSEVVLVGGTENMSQAPYLDMTRRWGSKMGSAEIYDSLLKDGLTDAMGNYHMGLTAEKLSEKYHITRQQQDAFAVESQRKAIEAIDSGKFIDEISPVVVSSKKGQTQTISSDEYPRRGVTVDAIANMRPAFQSEGTVTAANASGINDGAAMMILMSEKKAQELKMPILAEIVSYATAGVAPEVMGEGPIPATRKALEIAGLSIQDIELVEANEAFAAQALTVMEQLNLDPLKTNINGGAIALGHPIGASGTRILITLIHEMMKTNYSLGLATLCIGGGQGASMIVRKR</sequence>
<evidence type="ECO:0000259" key="9">
    <source>
        <dbReference type="Pfam" id="PF02803"/>
    </source>
</evidence>
<feature type="active site" description="Proton acceptor" evidence="6">
    <location>
        <position position="379"/>
    </location>
</feature>
<dbReference type="CDD" id="cd00751">
    <property type="entry name" value="thiolase"/>
    <property type="match status" value="1"/>
</dbReference>
<reference evidence="11 13" key="1">
    <citation type="submission" date="2019-03" db="EMBL/GenBank/DDBJ databases">
        <title>Vagococcus sp. was isolated fron gut of Carduelis flavirostris.</title>
        <authorList>
            <person name="Ge Y."/>
        </authorList>
    </citation>
    <scope>NUCLEOTIDE SEQUENCE [LARGE SCALE GENOMIC DNA]</scope>
    <source>
        <strain evidence="11 13">CF-210</strain>
    </source>
</reference>
<dbReference type="PROSITE" id="PS00099">
    <property type="entry name" value="THIOLASE_3"/>
    <property type="match status" value="1"/>
</dbReference>
<dbReference type="Proteomes" id="UP000297725">
    <property type="component" value="Unassembled WGS sequence"/>
</dbReference>
<gene>
    <name evidence="11" type="ORF">E4031_00170</name>
    <name evidence="10" type="ORF">E4Z98_05705</name>
</gene>
<organism evidence="11 13">
    <name type="scientific">Vagococcus xieshaowenii</name>
    <dbReference type="NCBI Taxonomy" id="2562451"/>
    <lineage>
        <taxon>Bacteria</taxon>
        <taxon>Bacillati</taxon>
        <taxon>Bacillota</taxon>
        <taxon>Bacilli</taxon>
        <taxon>Lactobacillales</taxon>
        <taxon>Enterococcaceae</taxon>
        <taxon>Vagococcus</taxon>
    </lineage>
</organism>
<keyword evidence="12" id="KW-1185">Reference proteome</keyword>
<evidence type="ECO:0000256" key="2">
    <source>
        <dbReference type="ARBA" id="ARBA00012705"/>
    </source>
</evidence>
<evidence type="ECO:0000256" key="5">
    <source>
        <dbReference type="ARBA" id="ARBA00030755"/>
    </source>
</evidence>
<dbReference type="EC" id="2.3.1.9" evidence="2"/>
<dbReference type="InterPro" id="IPR016039">
    <property type="entry name" value="Thiolase-like"/>
</dbReference>
<dbReference type="InterPro" id="IPR020615">
    <property type="entry name" value="Thiolase_acyl_enz_int_AS"/>
</dbReference>
<dbReference type="SUPFAM" id="SSF53901">
    <property type="entry name" value="Thiolase-like"/>
    <property type="match status" value="2"/>
</dbReference>
<dbReference type="Pfam" id="PF02803">
    <property type="entry name" value="Thiolase_C"/>
    <property type="match status" value="1"/>
</dbReference>
<dbReference type="GO" id="GO:0003985">
    <property type="term" value="F:acetyl-CoA C-acetyltransferase activity"/>
    <property type="evidence" value="ECO:0007669"/>
    <property type="project" value="UniProtKB-EC"/>
</dbReference>
<dbReference type="NCBIfam" id="TIGR01930">
    <property type="entry name" value="AcCoA-C-Actrans"/>
    <property type="match status" value="1"/>
</dbReference>
<name>A0AAJ5JMH2_9ENTE</name>
<evidence type="ECO:0000256" key="1">
    <source>
        <dbReference type="ARBA" id="ARBA00010982"/>
    </source>
</evidence>
<feature type="domain" description="Thiolase N-terminal" evidence="8">
    <location>
        <begin position="4"/>
        <end position="263"/>
    </location>
</feature>
<evidence type="ECO:0000313" key="12">
    <source>
        <dbReference type="Proteomes" id="UP000296883"/>
    </source>
</evidence>
<dbReference type="FunFam" id="3.40.47.10:FF:000010">
    <property type="entry name" value="Acetyl-CoA acetyltransferase (Thiolase)"/>
    <property type="match status" value="1"/>
</dbReference>
<proteinExistence type="inferred from homology"/>
<dbReference type="AlphaFoldDB" id="A0AAJ5JMH2"/>
<feature type="domain" description="Thiolase C-terminal" evidence="9">
    <location>
        <begin position="271"/>
        <end position="391"/>
    </location>
</feature>
<dbReference type="PROSITE" id="PS00098">
    <property type="entry name" value="THIOLASE_1"/>
    <property type="match status" value="1"/>
</dbReference>